<evidence type="ECO:0000313" key="2">
    <source>
        <dbReference type="Proteomes" id="UP000011980"/>
    </source>
</evidence>
<gene>
    <name evidence="1" type="ORF">LEP1GSC008_3602</name>
</gene>
<dbReference type="AlphaFoldDB" id="M6F5I7"/>
<organism evidence="1 2">
    <name type="scientific">Leptospira kirschneri serovar Bulgarica str. Nikolaevo</name>
    <dbReference type="NCBI Taxonomy" id="1240687"/>
    <lineage>
        <taxon>Bacteria</taxon>
        <taxon>Pseudomonadati</taxon>
        <taxon>Spirochaetota</taxon>
        <taxon>Spirochaetia</taxon>
        <taxon>Leptospirales</taxon>
        <taxon>Leptospiraceae</taxon>
        <taxon>Leptospira</taxon>
    </lineage>
</organism>
<accession>M6F5I7</accession>
<sequence>MIEIQAIFSLLVQFLKWKKRILNSLRFSKISLKNFYFSKKLKKYRNI</sequence>
<protein>
    <submittedName>
        <fullName evidence="1">Uncharacterized protein</fullName>
    </submittedName>
</protein>
<dbReference type="Proteomes" id="UP000011980">
    <property type="component" value="Unassembled WGS sequence"/>
</dbReference>
<dbReference type="EMBL" id="ANCE01000115">
    <property type="protein sequence ID" value="EMK24023.1"/>
    <property type="molecule type" value="Genomic_DNA"/>
</dbReference>
<proteinExistence type="predicted"/>
<dbReference type="PATRIC" id="fig|1240687.3.peg.2467"/>
<evidence type="ECO:0000313" key="1">
    <source>
        <dbReference type="EMBL" id="EMK24023.1"/>
    </source>
</evidence>
<name>M6F5I7_9LEPT</name>
<reference evidence="1 2" key="1">
    <citation type="submission" date="2013-01" db="EMBL/GenBank/DDBJ databases">
        <authorList>
            <person name="Harkins D.M."/>
            <person name="Durkin A.S."/>
            <person name="Brinkac L.M."/>
            <person name="Haft D.H."/>
            <person name="Selengut J.D."/>
            <person name="Sanka R."/>
            <person name="DePew J."/>
            <person name="Purushe J."/>
            <person name="Galloway R.L."/>
            <person name="Vinetz J.M."/>
            <person name="Sutton G.G."/>
            <person name="Nierman W.C."/>
            <person name="Fouts D.E."/>
        </authorList>
    </citation>
    <scope>NUCLEOTIDE SEQUENCE [LARGE SCALE GENOMIC DNA]</scope>
    <source>
        <strain evidence="1 2">Nikolaevo</strain>
    </source>
</reference>
<comment type="caution">
    <text evidence="1">The sequence shown here is derived from an EMBL/GenBank/DDBJ whole genome shotgun (WGS) entry which is preliminary data.</text>
</comment>